<dbReference type="PANTHER" id="PTHR30383">
    <property type="entry name" value="THIOESTERASE 1/PROTEASE 1/LYSOPHOSPHOLIPASE L1"/>
    <property type="match status" value="1"/>
</dbReference>
<dbReference type="OrthoDB" id="9794725at2"/>
<dbReference type="EMBL" id="FQWB01000002">
    <property type="protein sequence ID" value="SHG14003.1"/>
    <property type="molecule type" value="Genomic_DNA"/>
</dbReference>
<keyword evidence="3" id="KW-1185">Reference proteome</keyword>
<dbReference type="InterPro" id="IPR051532">
    <property type="entry name" value="Ester_Hydrolysis_Enzymes"/>
</dbReference>
<dbReference type="PANTHER" id="PTHR30383:SF5">
    <property type="entry name" value="SGNH HYDROLASE-TYPE ESTERASE DOMAIN-CONTAINING PROTEIN"/>
    <property type="match status" value="1"/>
</dbReference>
<dbReference type="InterPro" id="IPR036514">
    <property type="entry name" value="SGNH_hydro_sf"/>
</dbReference>
<organism evidence="2 3">
    <name type="scientific">Flavobacterium fluvii</name>
    <dbReference type="NCBI Taxonomy" id="468056"/>
    <lineage>
        <taxon>Bacteria</taxon>
        <taxon>Pseudomonadati</taxon>
        <taxon>Bacteroidota</taxon>
        <taxon>Flavobacteriia</taxon>
        <taxon>Flavobacteriales</taxon>
        <taxon>Flavobacteriaceae</taxon>
        <taxon>Flavobacterium</taxon>
    </lineage>
</organism>
<dbReference type="Proteomes" id="UP000184516">
    <property type="component" value="Unassembled WGS sequence"/>
</dbReference>
<dbReference type="STRING" id="468056.SAMN05443549_102191"/>
<reference evidence="3" key="1">
    <citation type="submission" date="2016-11" db="EMBL/GenBank/DDBJ databases">
        <authorList>
            <person name="Varghese N."/>
            <person name="Submissions S."/>
        </authorList>
    </citation>
    <scope>NUCLEOTIDE SEQUENCE [LARGE SCALE GENOMIC DNA]</scope>
    <source>
        <strain evidence="3">DSM 19978</strain>
    </source>
</reference>
<accession>A0A1M5HDH3</accession>
<dbReference type="InterPro" id="IPR013830">
    <property type="entry name" value="SGNH_hydro"/>
</dbReference>
<sequence length="260" mass="29205">MAENTRRNFIKKSALVTLMAMHLPEVLRASSPYDSNPENKSFTFLFQGDSITDGNRGRNADPNHIMGHGYAYSIASCIGADFCKDNHHFINKGISGNTISDLEKRWQNDALDLNPDVISILVGINDVASEIDKKPTALNSAEFENKYRKLILDSMKTNSATVLVLCLPFVAPVGKRIADFEDWNKATIEKADCIQKLAKEYNAVLVNFPQVLERAIKKAPAEYWIWDGIHPTVPFHTLMAREWIKEVSKKVTFLKGYSGL</sequence>
<evidence type="ECO:0000313" key="2">
    <source>
        <dbReference type="EMBL" id="SHG14003.1"/>
    </source>
</evidence>
<proteinExistence type="predicted"/>
<dbReference type="Gene3D" id="3.40.50.1110">
    <property type="entry name" value="SGNH hydrolase"/>
    <property type="match status" value="1"/>
</dbReference>
<name>A0A1M5HDH3_9FLAO</name>
<dbReference type="AlphaFoldDB" id="A0A1M5HDH3"/>
<dbReference type="GO" id="GO:0004622">
    <property type="term" value="F:phosphatidylcholine lysophospholipase activity"/>
    <property type="evidence" value="ECO:0007669"/>
    <property type="project" value="TreeGrafter"/>
</dbReference>
<dbReference type="SUPFAM" id="SSF52266">
    <property type="entry name" value="SGNH hydrolase"/>
    <property type="match status" value="1"/>
</dbReference>
<evidence type="ECO:0000313" key="3">
    <source>
        <dbReference type="Proteomes" id="UP000184516"/>
    </source>
</evidence>
<evidence type="ECO:0000259" key="1">
    <source>
        <dbReference type="Pfam" id="PF13472"/>
    </source>
</evidence>
<dbReference type="Pfam" id="PF13472">
    <property type="entry name" value="Lipase_GDSL_2"/>
    <property type="match status" value="1"/>
</dbReference>
<dbReference type="RefSeq" id="WP_084546113.1">
    <property type="nucleotide sequence ID" value="NZ_FQWB01000002.1"/>
</dbReference>
<protein>
    <submittedName>
        <fullName evidence="2">Lysophospholipase L1</fullName>
    </submittedName>
</protein>
<gene>
    <name evidence="2" type="ORF">SAMN05443549_102191</name>
</gene>
<dbReference type="CDD" id="cd01834">
    <property type="entry name" value="SGNH_hydrolase_like_2"/>
    <property type="match status" value="1"/>
</dbReference>
<feature type="domain" description="SGNH hydrolase-type esterase" evidence="1">
    <location>
        <begin position="48"/>
        <end position="234"/>
    </location>
</feature>